<feature type="domain" description="NodB homology" evidence="3">
    <location>
        <begin position="109"/>
        <end position="351"/>
    </location>
</feature>
<comment type="caution">
    <text evidence="4">The sequence shown here is derived from an EMBL/GenBank/DDBJ whole genome shotgun (WGS) entry which is preliminary data.</text>
</comment>
<evidence type="ECO:0000256" key="2">
    <source>
        <dbReference type="SAM" id="SignalP"/>
    </source>
</evidence>
<dbReference type="PANTHER" id="PTHR34216:SF7">
    <property type="entry name" value="POLY-BETA-1,6-N-ACETYL-D-GLUCOSAMINE N-DEACETYLASE"/>
    <property type="match status" value="1"/>
</dbReference>
<evidence type="ECO:0000256" key="1">
    <source>
        <dbReference type="ARBA" id="ARBA00022729"/>
    </source>
</evidence>
<dbReference type="SUPFAM" id="SSF88713">
    <property type="entry name" value="Glycoside hydrolase/deacetylase"/>
    <property type="match status" value="1"/>
</dbReference>
<gene>
    <name evidence="4" type="primary">pgaB</name>
    <name evidence="4" type="ORF">LOD26_17215</name>
</gene>
<name>A0ABT1BCD8_9ENTR</name>
<dbReference type="Gene3D" id="3.20.20.370">
    <property type="entry name" value="Glycoside hydrolase/deacetylase"/>
    <property type="match status" value="1"/>
</dbReference>
<dbReference type="Proteomes" id="UP001139290">
    <property type="component" value="Unassembled WGS sequence"/>
</dbReference>
<dbReference type="InterPro" id="IPR032772">
    <property type="entry name" value="PGA_deacetylase_PgaB_C"/>
</dbReference>
<dbReference type="InterPro" id="IPR002509">
    <property type="entry name" value="NODB_dom"/>
</dbReference>
<dbReference type="PANTHER" id="PTHR34216">
    <property type="match status" value="1"/>
</dbReference>
<keyword evidence="4" id="KW-0378">Hydrolase</keyword>
<dbReference type="PROSITE" id="PS51257">
    <property type="entry name" value="PROKAR_LIPOPROTEIN"/>
    <property type="match status" value="1"/>
</dbReference>
<dbReference type="Pfam" id="PF01522">
    <property type="entry name" value="Polysacc_deac_1"/>
    <property type="match status" value="1"/>
</dbReference>
<dbReference type="PROSITE" id="PS51677">
    <property type="entry name" value="NODB"/>
    <property type="match status" value="1"/>
</dbReference>
<sequence>MLKRCLWLSALIAGWLMITACSSARNTTPRYVPPAERTPLTADHPWPKNSFLVLGYHDVEDGAADQRYLSVRTSALSDQMAWLRDNGYNPISVQQILDAHDGKIVLPEKAVLLTFDDGYSSFYTRVWPLLKAYNWPALWAPVGSWVDAPANKKVDFGGLMTARDKFATWKMVEEMGKSPLVEIGAHTWASHFGGDANPQGSKEPAVANRLYDKKTGTYETDEQYTRRINTDISLITNKIKSVTGKSPRAWVWPYGAASGTTLNLTKEHGYKMAFTLNEGLANAAFLDDIPRVLISDNPSLKRFASQVAQVREPQTMRVMHVDLDYVYDKDPAQQKRNIDKLIQRVYDMRISHVFLQAYADPKGDGNIRELYFPNRWLPMRADLFNYISWQLQTRAGVTVYAWMPVLAFDLDASIPRVTAWDPKTGRTAINHENYVRLSPWSGEARQRITEIYEDLAKHASFKGILFHDDAFLTDFEDASPEALAAYRAAGLPGSIEQIRSNPQTFERWTRLKSKMLIDFTKQLTQSVRNIRGPQVQTARNIYAMPVLEPESEAWFAQNLNDFLNTYDWTAPMAMPYMEQIPANDANAWLDRLVNAVAQTPGALDKTVFELQARDWRKSGDEAEISGKQIAEWMRQLKLSGAGNYGYYPDDFISDKPEMSEIRSTFSSYWYPQK</sequence>
<dbReference type="NCBIfam" id="NF011177">
    <property type="entry name" value="PRK14582.1"/>
    <property type="match status" value="1"/>
</dbReference>
<dbReference type="NCBIfam" id="TIGR03938">
    <property type="entry name" value="deacetyl_PgaB"/>
    <property type="match status" value="1"/>
</dbReference>
<dbReference type="InterPro" id="IPR023854">
    <property type="entry name" value="PGA_deacetylase_PgaB"/>
</dbReference>
<evidence type="ECO:0000259" key="3">
    <source>
        <dbReference type="PROSITE" id="PS51677"/>
    </source>
</evidence>
<dbReference type="InterPro" id="IPR011330">
    <property type="entry name" value="Glyco_hydro/deAcase_b/a-brl"/>
</dbReference>
<evidence type="ECO:0000313" key="5">
    <source>
        <dbReference type="Proteomes" id="UP001139290"/>
    </source>
</evidence>
<dbReference type="InterPro" id="IPR051398">
    <property type="entry name" value="Polysacch_Deacetylase"/>
</dbReference>
<feature type="chain" id="PRO_5046939512" evidence="2">
    <location>
        <begin position="25"/>
        <end position="673"/>
    </location>
</feature>
<dbReference type="Pfam" id="PF14883">
    <property type="entry name" value="GHL13"/>
    <property type="match status" value="1"/>
</dbReference>
<organism evidence="4 5">
    <name type="scientific">Citrobacter meridianamericanus</name>
    <dbReference type="NCBI Taxonomy" id="2894201"/>
    <lineage>
        <taxon>Bacteria</taxon>
        <taxon>Pseudomonadati</taxon>
        <taxon>Pseudomonadota</taxon>
        <taxon>Gammaproteobacteria</taxon>
        <taxon>Enterobacterales</taxon>
        <taxon>Enterobacteriaceae</taxon>
        <taxon>Citrobacter</taxon>
    </lineage>
</organism>
<dbReference type="GO" id="GO:0016787">
    <property type="term" value="F:hydrolase activity"/>
    <property type="evidence" value="ECO:0007669"/>
    <property type="project" value="UniProtKB-KW"/>
</dbReference>
<dbReference type="EC" id="3.5.1.-" evidence="4"/>
<evidence type="ECO:0000313" key="4">
    <source>
        <dbReference type="EMBL" id="MCO5783051.1"/>
    </source>
</evidence>
<accession>A0ABT1BCD8</accession>
<protein>
    <submittedName>
        <fullName evidence="4">Poly-beta-1,6-N-acetyl-D-glucosamine N-deacetylase PgaB</fullName>
        <ecNumber evidence="4">3.5.1.-</ecNumber>
    </submittedName>
</protein>
<keyword evidence="5" id="KW-1185">Reference proteome</keyword>
<dbReference type="RefSeq" id="WP_252838628.1">
    <property type="nucleotide sequence ID" value="NZ_JAJJVQ010000006.1"/>
</dbReference>
<proteinExistence type="predicted"/>
<dbReference type="Gene3D" id="3.20.20.80">
    <property type="entry name" value="Glycosidases"/>
    <property type="match status" value="1"/>
</dbReference>
<feature type="signal peptide" evidence="2">
    <location>
        <begin position="1"/>
        <end position="24"/>
    </location>
</feature>
<reference evidence="4" key="1">
    <citation type="submission" date="2021-11" db="EMBL/GenBank/DDBJ databases">
        <title>Citrobacter meridianamericanus sp. nov. isolated from soil.</title>
        <authorList>
            <person name="Furlan J.P.R."/>
            <person name="Stehling E.G."/>
        </authorList>
    </citation>
    <scope>NUCLEOTIDE SEQUENCE</scope>
    <source>
        <strain evidence="4">BR102</strain>
    </source>
</reference>
<dbReference type="EMBL" id="JAJJVQ010000006">
    <property type="protein sequence ID" value="MCO5783051.1"/>
    <property type="molecule type" value="Genomic_DNA"/>
</dbReference>
<keyword evidence="1 2" id="KW-0732">Signal</keyword>